<proteinExistence type="predicted"/>
<dbReference type="AlphaFoldDB" id="A0A8X6U8W2"/>
<accession>A0A8X6U8W2</accession>
<dbReference type="EMBL" id="BMAW01123742">
    <property type="protein sequence ID" value="GFU04658.1"/>
    <property type="molecule type" value="Genomic_DNA"/>
</dbReference>
<dbReference type="Proteomes" id="UP000887013">
    <property type="component" value="Unassembled WGS sequence"/>
</dbReference>
<comment type="caution">
    <text evidence="1">The sequence shown here is derived from an EMBL/GenBank/DDBJ whole genome shotgun (WGS) entry which is preliminary data.</text>
</comment>
<evidence type="ECO:0000313" key="2">
    <source>
        <dbReference type="Proteomes" id="UP000887013"/>
    </source>
</evidence>
<organism evidence="1 2">
    <name type="scientific">Nephila pilipes</name>
    <name type="common">Giant wood spider</name>
    <name type="synonym">Nephila maculata</name>
    <dbReference type="NCBI Taxonomy" id="299642"/>
    <lineage>
        <taxon>Eukaryota</taxon>
        <taxon>Metazoa</taxon>
        <taxon>Ecdysozoa</taxon>
        <taxon>Arthropoda</taxon>
        <taxon>Chelicerata</taxon>
        <taxon>Arachnida</taxon>
        <taxon>Araneae</taxon>
        <taxon>Araneomorphae</taxon>
        <taxon>Entelegynae</taxon>
        <taxon>Araneoidea</taxon>
        <taxon>Nephilidae</taxon>
        <taxon>Nephila</taxon>
    </lineage>
</organism>
<reference evidence="1" key="1">
    <citation type="submission" date="2020-08" db="EMBL/GenBank/DDBJ databases">
        <title>Multicomponent nature underlies the extraordinary mechanical properties of spider dragline silk.</title>
        <authorList>
            <person name="Kono N."/>
            <person name="Nakamura H."/>
            <person name="Mori M."/>
            <person name="Yoshida Y."/>
            <person name="Ohtoshi R."/>
            <person name="Malay A.D."/>
            <person name="Moran D.A.P."/>
            <person name="Tomita M."/>
            <person name="Numata K."/>
            <person name="Arakawa K."/>
        </authorList>
    </citation>
    <scope>NUCLEOTIDE SEQUENCE</scope>
</reference>
<name>A0A8X6U8W2_NEPPI</name>
<protein>
    <submittedName>
        <fullName evidence="1">Uncharacterized protein</fullName>
    </submittedName>
</protein>
<keyword evidence="2" id="KW-1185">Reference proteome</keyword>
<sequence length="86" mass="9935">MGSQDMHLSYRPVGSVVWEDYLVERCVGRMEMTNKDKEGSTFQKKYFCDSAFEKDGTHLPSEQTTCVYQRLGESIEMKNSFPCAQH</sequence>
<evidence type="ECO:0000313" key="1">
    <source>
        <dbReference type="EMBL" id="GFU04658.1"/>
    </source>
</evidence>
<gene>
    <name evidence="1" type="ORF">NPIL_365991</name>
</gene>